<name>A0A2A2JXN0_9BILA</name>
<dbReference type="EMBL" id="LIAE01010103">
    <property type="protein sequence ID" value="PAV66414.1"/>
    <property type="molecule type" value="Genomic_DNA"/>
</dbReference>
<accession>A0A2A2JXN0</accession>
<gene>
    <name evidence="2" type="ORF">WR25_12122</name>
</gene>
<organism evidence="2 3">
    <name type="scientific">Diploscapter pachys</name>
    <dbReference type="NCBI Taxonomy" id="2018661"/>
    <lineage>
        <taxon>Eukaryota</taxon>
        <taxon>Metazoa</taxon>
        <taxon>Ecdysozoa</taxon>
        <taxon>Nematoda</taxon>
        <taxon>Chromadorea</taxon>
        <taxon>Rhabditida</taxon>
        <taxon>Rhabditina</taxon>
        <taxon>Rhabditomorpha</taxon>
        <taxon>Rhabditoidea</taxon>
        <taxon>Rhabditidae</taxon>
        <taxon>Diploscapter</taxon>
    </lineage>
</organism>
<dbReference type="AlphaFoldDB" id="A0A2A2JXN0"/>
<dbReference type="Proteomes" id="UP000218231">
    <property type="component" value="Unassembled WGS sequence"/>
</dbReference>
<evidence type="ECO:0000313" key="3">
    <source>
        <dbReference type="Proteomes" id="UP000218231"/>
    </source>
</evidence>
<feature type="region of interest" description="Disordered" evidence="1">
    <location>
        <begin position="73"/>
        <end position="131"/>
    </location>
</feature>
<protein>
    <submittedName>
        <fullName evidence="2">Uncharacterized protein</fullName>
    </submittedName>
</protein>
<proteinExistence type="predicted"/>
<feature type="compositionally biased region" description="Basic and acidic residues" evidence="1">
    <location>
        <begin position="101"/>
        <end position="111"/>
    </location>
</feature>
<sequence>MHRPRSLLNLRRLGQIQRCQQRLVAALRFRQHALCVGLDVVPLRARRGELRGLDLVEVGVGRGEHVIRAALARDRRDADVGAGHRSRSGGRNGLRQHRNRRQGEQRSDNRNLHRGPPLVLSGIDRNQPAER</sequence>
<feature type="compositionally biased region" description="Basic residues" evidence="1">
    <location>
        <begin position="84"/>
        <end position="100"/>
    </location>
</feature>
<evidence type="ECO:0000313" key="2">
    <source>
        <dbReference type="EMBL" id="PAV66414.1"/>
    </source>
</evidence>
<evidence type="ECO:0000256" key="1">
    <source>
        <dbReference type="SAM" id="MobiDB-lite"/>
    </source>
</evidence>
<reference evidence="2 3" key="1">
    <citation type="journal article" date="2017" name="Curr. Biol.">
        <title>Genome architecture and evolution of a unichromosomal asexual nematode.</title>
        <authorList>
            <person name="Fradin H."/>
            <person name="Zegar C."/>
            <person name="Gutwein M."/>
            <person name="Lucas J."/>
            <person name="Kovtun M."/>
            <person name="Corcoran D."/>
            <person name="Baugh L.R."/>
            <person name="Kiontke K."/>
            <person name="Gunsalus K."/>
            <person name="Fitch D.H."/>
            <person name="Piano F."/>
        </authorList>
    </citation>
    <scope>NUCLEOTIDE SEQUENCE [LARGE SCALE GENOMIC DNA]</scope>
    <source>
        <strain evidence="2">PF1309</strain>
    </source>
</reference>
<comment type="caution">
    <text evidence="2">The sequence shown here is derived from an EMBL/GenBank/DDBJ whole genome shotgun (WGS) entry which is preliminary data.</text>
</comment>
<keyword evidence="3" id="KW-1185">Reference proteome</keyword>